<dbReference type="AlphaFoldDB" id="A0A166M9Z7"/>
<dbReference type="Proteomes" id="UP000076532">
    <property type="component" value="Unassembled WGS sequence"/>
</dbReference>
<dbReference type="OrthoDB" id="2349883at2759"/>
<keyword evidence="2" id="KW-1185">Reference proteome</keyword>
<organism evidence="1 2">
    <name type="scientific">Athelia psychrophila</name>
    <dbReference type="NCBI Taxonomy" id="1759441"/>
    <lineage>
        <taxon>Eukaryota</taxon>
        <taxon>Fungi</taxon>
        <taxon>Dikarya</taxon>
        <taxon>Basidiomycota</taxon>
        <taxon>Agaricomycotina</taxon>
        <taxon>Agaricomycetes</taxon>
        <taxon>Agaricomycetidae</taxon>
        <taxon>Atheliales</taxon>
        <taxon>Atheliaceae</taxon>
        <taxon>Athelia</taxon>
    </lineage>
</organism>
<reference evidence="1 2" key="1">
    <citation type="journal article" date="2016" name="Mol. Biol. Evol.">
        <title>Comparative Genomics of Early-Diverging Mushroom-Forming Fungi Provides Insights into the Origins of Lignocellulose Decay Capabilities.</title>
        <authorList>
            <person name="Nagy L.G."/>
            <person name="Riley R."/>
            <person name="Tritt A."/>
            <person name="Adam C."/>
            <person name="Daum C."/>
            <person name="Floudas D."/>
            <person name="Sun H."/>
            <person name="Yadav J.S."/>
            <person name="Pangilinan J."/>
            <person name="Larsson K.H."/>
            <person name="Matsuura K."/>
            <person name="Barry K."/>
            <person name="Labutti K."/>
            <person name="Kuo R."/>
            <person name="Ohm R.A."/>
            <person name="Bhattacharya S.S."/>
            <person name="Shirouzu T."/>
            <person name="Yoshinaga Y."/>
            <person name="Martin F.M."/>
            <person name="Grigoriev I.V."/>
            <person name="Hibbett D.S."/>
        </authorList>
    </citation>
    <scope>NUCLEOTIDE SEQUENCE [LARGE SCALE GENOMIC DNA]</scope>
    <source>
        <strain evidence="1 2">CBS 109695</strain>
    </source>
</reference>
<evidence type="ECO:0000313" key="2">
    <source>
        <dbReference type="Proteomes" id="UP000076532"/>
    </source>
</evidence>
<protein>
    <submittedName>
        <fullName evidence="1">Uncharacterized protein</fullName>
    </submittedName>
</protein>
<accession>A0A166M9Z7</accession>
<proteinExistence type="predicted"/>
<evidence type="ECO:0000313" key="1">
    <source>
        <dbReference type="EMBL" id="KZP23785.1"/>
    </source>
</evidence>
<dbReference type="EMBL" id="KV417530">
    <property type="protein sequence ID" value="KZP23785.1"/>
    <property type="molecule type" value="Genomic_DNA"/>
</dbReference>
<name>A0A166M9Z7_9AGAM</name>
<gene>
    <name evidence="1" type="ORF">FIBSPDRAFT_445729</name>
</gene>
<sequence>MTLVEVAAQAEMTFAHFWEVMRYGFTSEPTRLQPVYMPAWIIDSEVEKLPTEGSTEVIKAQFMDSYMPGCTFNPLSRISFNSSEIVPGAAVPFTKDLAFHSGQEVLCLPYTLSPLALGRPGTSLSRMVAGEKQVDFAKDVNVNFAAMYPVLIPLWLSQHEHEGKTTTVLMEASSFPGRVYFELPELPNLPSLLARFVHPLFDNYHSSQGDPSPFFAIRSPPRPAALELAEGVQKWLSHSLASDTLLAQALGPVSTTDFDDPRVRPFESEERDANLAYLTACGQLNDLEYAFTALDGLKATDDGPFVQMTEQLKKEREEREPQWWKTRTA</sequence>